<proteinExistence type="inferred from homology"/>
<feature type="domain" description="CzcB-like barrel-sandwich hybrid" evidence="3">
    <location>
        <begin position="81"/>
        <end position="208"/>
    </location>
</feature>
<dbReference type="NCBIfam" id="TIGR01730">
    <property type="entry name" value="RND_mfp"/>
    <property type="match status" value="1"/>
</dbReference>
<dbReference type="Gene3D" id="2.40.30.170">
    <property type="match status" value="1"/>
</dbReference>
<dbReference type="GO" id="GO:1990281">
    <property type="term" value="C:efflux pump complex"/>
    <property type="evidence" value="ECO:0007669"/>
    <property type="project" value="TreeGrafter"/>
</dbReference>
<dbReference type="InterPro" id="IPR058647">
    <property type="entry name" value="BSH_CzcB-like"/>
</dbReference>
<dbReference type="GO" id="GO:0015562">
    <property type="term" value="F:efflux transmembrane transporter activity"/>
    <property type="evidence" value="ECO:0007669"/>
    <property type="project" value="TreeGrafter"/>
</dbReference>
<evidence type="ECO:0000313" key="5">
    <source>
        <dbReference type="Proteomes" id="UP000032568"/>
    </source>
</evidence>
<feature type="domain" description="CusB-like beta-barrel" evidence="2">
    <location>
        <begin position="215"/>
        <end position="284"/>
    </location>
</feature>
<evidence type="ECO:0000256" key="1">
    <source>
        <dbReference type="ARBA" id="ARBA00009477"/>
    </source>
</evidence>
<dbReference type="PANTHER" id="PTHR30469">
    <property type="entry name" value="MULTIDRUG RESISTANCE PROTEIN MDTA"/>
    <property type="match status" value="1"/>
</dbReference>
<dbReference type="EMBL" id="CP059735">
    <property type="protein sequence ID" value="WDE01995.1"/>
    <property type="molecule type" value="Genomic_DNA"/>
</dbReference>
<comment type="similarity">
    <text evidence="1">Belongs to the membrane fusion protein (MFP) (TC 8.A.1) family.</text>
</comment>
<accession>A0AAF0C6F4</accession>
<name>A0AAF0C6F4_9GAMM</name>
<evidence type="ECO:0000259" key="3">
    <source>
        <dbReference type="Pfam" id="PF25973"/>
    </source>
</evidence>
<dbReference type="SUPFAM" id="SSF111369">
    <property type="entry name" value="HlyD-like secretion proteins"/>
    <property type="match status" value="1"/>
</dbReference>
<dbReference type="AlphaFoldDB" id="A0AAF0C6F4"/>
<reference evidence="4 5" key="2">
    <citation type="journal article" date="2022" name="Mar. Drugs">
        <title>Bioassay-Guided Fractionation Leads to the Detection of Cholic Acid Generated by the Rare Thalassomonas sp.</title>
        <authorList>
            <person name="Pheiffer F."/>
            <person name="Schneider Y.K."/>
            <person name="Hansen E.H."/>
            <person name="Andersen J.H."/>
            <person name="Isaksson J."/>
            <person name="Busche T."/>
            <person name="R C."/>
            <person name="Kalinowski J."/>
            <person name="Zyl L.V."/>
            <person name="Trindade M."/>
        </authorList>
    </citation>
    <scope>NUCLEOTIDE SEQUENCE [LARGE SCALE GENOMIC DNA]</scope>
    <source>
        <strain evidence="4 5">A5K-106</strain>
    </source>
</reference>
<gene>
    <name evidence="4" type="ORF">SG35_023475</name>
</gene>
<dbReference type="InterPro" id="IPR006143">
    <property type="entry name" value="RND_pump_MFP"/>
</dbReference>
<evidence type="ECO:0000259" key="2">
    <source>
        <dbReference type="Pfam" id="PF25954"/>
    </source>
</evidence>
<dbReference type="Proteomes" id="UP000032568">
    <property type="component" value="Chromosome"/>
</dbReference>
<dbReference type="Gene3D" id="1.10.287.470">
    <property type="entry name" value="Helix hairpin bin"/>
    <property type="match status" value="1"/>
</dbReference>
<dbReference type="Gene3D" id="2.40.50.100">
    <property type="match status" value="1"/>
</dbReference>
<dbReference type="PANTHER" id="PTHR30469:SF29">
    <property type="entry name" value="BLR2860 PROTEIN"/>
    <property type="match status" value="1"/>
</dbReference>
<reference evidence="4 5" key="1">
    <citation type="journal article" date="2015" name="Genome Announc.">
        <title>Draft Genome Sequences of Marine Isolates of Thalassomonas viridans and Thalassomonas actiniarum.</title>
        <authorList>
            <person name="Olonade I."/>
            <person name="van Zyl L.J."/>
            <person name="Trindade M."/>
        </authorList>
    </citation>
    <scope>NUCLEOTIDE SEQUENCE [LARGE SCALE GENOMIC DNA]</scope>
    <source>
        <strain evidence="4 5">A5K-106</strain>
    </source>
</reference>
<evidence type="ECO:0000313" key="4">
    <source>
        <dbReference type="EMBL" id="WDE01995.1"/>
    </source>
</evidence>
<dbReference type="InterPro" id="IPR058792">
    <property type="entry name" value="Beta-barrel_RND_2"/>
</dbReference>
<organism evidence="4 5">
    <name type="scientific">Thalassomonas actiniarum</name>
    <dbReference type="NCBI Taxonomy" id="485447"/>
    <lineage>
        <taxon>Bacteria</taxon>
        <taxon>Pseudomonadati</taxon>
        <taxon>Pseudomonadota</taxon>
        <taxon>Gammaproteobacteria</taxon>
        <taxon>Alteromonadales</taxon>
        <taxon>Colwelliaceae</taxon>
        <taxon>Thalassomonas</taxon>
    </lineage>
</organism>
<dbReference type="Pfam" id="PF25973">
    <property type="entry name" value="BSH_CzcB"/>
    <property type="match status" value="1"/>
</dbReference>
<dbReference type="Pfam" id="PF25954">
    <property type="entry name" value="Beta-barrel_RND_2"/>
    <property type="match status" value="1"/>
</dbReference>
<protein>
    <submittedName>
        <fullName evidence="4">Efflux RND transporter periplasmic adaptor subunit</fullName>
    </submittedName>
</protein>
<sequence>MASGRRQWLAERPYIFAVVIAAALVLWMLSGMLSGSAQANEEDIDAGIKETIIPKVQIDTRFAENVAEVIELYGRTEPDRITTLKAEVRGKIAAVYAERGSQVKQGQVIVKIALNDLKAQLAHSKALLLQREIEYRGAKELHAKGHQGEADLARAFAYLEAAKADVARLEIDIENTVIRAPFDGVLNTRMVEVGDYVASGDDIAVIADLDPLVVRAYATENQVPFLTAGKTADVRLLGQALKQGTIRYIASVADEATNTFKIEITLDNPDYQTLAGVSSEVSIAMKNLPAVKVSPALLALDEAGNVGIKSVVDDIVVFTPINIVKSESDGIWLSGLGEQADIITLGQGFVRAGDKVEAVKAQVR</sequence>
<dbReference type="KEGG" id="tact:SG35_023475"/>
<keyword evidence="5" id="KW-1185">Reference proteome</keyword>